<name>A0A1I4N2Y6_9GAMM</name>
<dbReference type="CDD" id="cd00552">
    <property type="entry name" value="RaiA"/>
    <property type="match status" value="1"/>
</dbReference>
<comment type="subunit">
    <text evidence="3">Associates exclusively with 100S ribosomes, which are dimers of 70S ribosomes.</text>
</comment>
<gene>
    <name evidence="7" type="ORF">SAMN05216217_10127</name>
</gene>
<dbReference type="InterPro" id="IPR050574">
    <property type="entry name" value="HPF/YfiA_ribosome-assoc"/>
</dbReference>
<dbReference type="FunFam" id="3.30.160.100:FF:000001">
    <property type="entry name" value="Ribosome hibernation promoting factor"/>
    <property type="match status" value="1"/>
</dbReference>
<dbReference type="Pfam" id="PF02482">
    <property type="entry name" value="Ribosomal_S30AE"/>
    <property type="match status" value="1"/>
</dbReference>
<evidence type="ECO:0000256" key="2">
    <source>
        <dbReference type="ARBA" id="ARBA00038434"/>
    </source>
</evidence>
<evidence type="ECO:0000256" key="4">
    <source>
        <dbReference type="ARBA" id="ARBA00041148"/>
    </source>
</evidence>
<dbReference type="AlphaFoldDB" id="A0A1I4N2Y6"/>
<accession>A0A1I4N2Y6</accession>
<comment type="similarity">
    <text evidence="2">Belongs to the HPF/YfiA ribosome-associated protein family. Short HPF subfamily.</text>
</comment>
<sequence length="102" mass="11675">MQLNISGHQLEITDALRDYVTEKMGRLERHFDKITNVQVTLEVEKLRQKAEATLHIAGGEVVANAEHADMYAAIDLLTDKLDRQLIKHKEKQIDRLQGANDR</sequence>
<dbReference type="NCBIfam" id="NF007780">
    <property type="entry name" value="PRK10470.1"/>
    <property type="match status" value="1"/>
</dbReference>
<keyword evidence="1" id="KW-0810">Translation regulation</keyword>
<dbReference type="RefSeq" id="WP_093471156.1">
    <property type="nucleotide sequence ID" value="NZ_FOUI01000001.1"/>
</dbReference>
<comment type="function">
    <text evidence="6">During stationary phase, promotes and stabilizes dimerization of 70S ribosomes by the ribosome modulation factor (RMF), leading to the formation of inactive 100S ribosomes.</text>
</comment>
<evidence type="ECO:0000256" key="6">
    <source>
        <dbReference type="ARBA" id="ARBA00055287"/>
    </source>
</evidence>
<dbReference type="STRING" id="1720063.SAMN05216217_10127"/>
<keyword evidence="8" id="KW-1185">Reference proteome</keyword>
<evidence type="ECO:0000256" key="1">
    <source>
        <dbReference type="ARBA" id="ARBA00022845"/>
    </source>
</evidence>
<protein>
    <recommendedName>
        <fullName evidence="4">Ribosome hibernation promoting factor</fullName>
    </recommendedName>
    <alternativeName>
        <fullName evidence="5">Hibernation factor HPF</fullName>
    </alternativeName>
</protein>
<dbReference type="SUPFAM" id="SSF69754">
    <property type="entry name" value="Ribosome binding protein Y (YfiA homologue)"/>
    <property type="match status" value="1"/>
</dbReference>
<proteinExistence type="inferred from homology"/>
<dbReference type="GO" id="GO:0045900">
    <property type="term" value="P:negative regulation of translational elongation"/>
    <property type="evidence" value="ECO:0007669"/>
    <property type="project" value="TreeGrafter"/>
</dbReference>
<dbReference type="Proteomes" id="UP000243629">
    <property type="component" value="Unassembled WGS sequence"/>
</dbReference>
<reference evidence="8" key="1">
    <citation type="submission" date="2016-10" db="EMBL/GenBank/DDBJ databases">
        <authorList>
            <person name="Varghese N."/>
            <person name="Submissions S."/>
        </authorList>
    </citation>
    <scope>NUCLEOTIDE SEQUENCE [LARGE SCALE GENOMIC DNA]</scope>
    <source>
        <strain evidence="8">DSM 24213</strain>
    </source>
</reference>
<dbReference type="PANTHER" id="PTHR33231">
    <property type="entry name" value="30S RIBOSOMAL PROTEIN"/>
    <property type="match status" value="1"/>
</dbReference>
<dbReference type="InterPro" id="IPR036567">
    <property type="entry name" value="RHF-like"/>
</dbReference>
<dbReference type="EMBL" id="FOUI01000001">
    <property type="protein sequence ID" value="SFM09881.1"/>
    <property type="molecule type" value="Genomic_DNA"/>
</dbReference>
<evidence type="ECO:0000313" key="7">
    <source>
        <dbReference type="EMBL" id="SFM09881.1"/>
    </source>
</evidence>
<dbReference type="InterPro" id="IPR003489">
    <property type="entry name" value="RHF/RaiA"/>
</dbReference>
<evidence type="ECO:0000313" key="8">
    <source>
        <dbReference type="Proteomes" id="UP000243629"/>
    </source>
</evidence>
<dbReference type="NCBIfam" id="TIGR00741">
    <property type="entry name" value="yfiA"/>
    <property type="match status" value="1"/>
</dbReference>
<evidence type="ECO:0000256" key="5">
    <source>
        <dbReference type="ARBA" id="ARBA00041319"/>
    </source>
</evidence>
<evidence type="ECO:0000256" key="3">
    <source>
        <dbReference type="ARBA" id="ARBA00038695"/>
    </source>
</evidence>
<dbReference type="GO" id="GO:0043024">
    <property type="term" value="F:ribosomal small subunit binding"/>
    <property type="evidence" value="ECO:0007669"/>
    <property type="project" value="TreeGrafter"/>
</dbReference>
<organism evidence="7 8">
    <name type="scientific">Halopseudomonas yangmingensis</name>
    <dbReference type="NCBI Taxonomy" id="1720063"/>
    <lineage>
        <taxon>Bacteria</taxon>
        <taxon>Pseudomonadati</taxon>
        <taxon>Pseudomonadota</taxon>
        <taxon>Gammaproteobacteria</taxon>
        <taxon>Pseudomonadales</taxon>
        <taxon>Pseudomonadaceae</taxon>
        <taxon>Halopseudomonas</taxon>
    </lineage>
</organism>
<dbReference type="OrthoDB" id="9795980at2"/>
<dbReference type="Gene3D" id="3.30.160.100">
    <property type="entry name" value="Ribosome hibernation promotion factor-like"/>
    <property type="match status" value="1"/>
</dbReference>
<dbReference type="PANTHER" id="PTHR33231:SF1">
    <property type="entry name" value="30S RIBOSOMAL PROTEIN"/>
    <property type="match status" value="1"/>
</dbReference>
<dbReference type="GO" id="GO:0022627">
    <property type="term" value="C:cytosolic small ribosomal subunit"/>
    <property type="evidence" value="ECO:0007669"/>
    <property type="project" value="TreeGrafter"/>
</dbReference>